<dbReference type="RefSeq" id="WP_165236364.1">
    <property type="nucleotide sequence ID" value="NZ_CP049257.1"/>
</dbReference>
<name>A0A6G6WH23_9ACTN</name>
<protein>
    <submittedName>
        <fullName evidence="1">Uncharacterized protein</fullName>
    </submittedName>
</protein>
<evidence type="ECO:0000313" key="1">
    <source>
        <dbReference type="EMBL" id="QIG44628.1"/>
    </source>
</evidence>
<keyword evidence="2" id="KW-1185">Reference proteome</keyword>
<dbReference type="KEGG" id="nano:G5V58_19205"/>
<dbReference type="AlphaFoldDB" id="A0A6G6WH23"/>
<gene>
    <name evidence="1" type="ORF">G5V58_19205</name>
</gene>
<proteinExistence type="predicted"/>
<dbReference type="Proteomes" id="UP000502996">
    <property type="component" value="Chromosome"/>
</dbReference>
<reference evidence="1 2" key="1">
    <citation type="submission" date="2020-02" db="EMBL/GenBank/DDBJ databases">
        <title>Full genome sequence of Nocardioides sp. R-3366.</title>
        <authorList>
            <person name="Im W.-T."/>
        </authorList>
    </citation>
    <scope>NUCLEOTIDE SEQUENCE [LARGE SCALE GENOMIC DNA]</scope>
    <source>
        <strain evidence="1 2">R-3366</strain>
    </source>
</reference>
<sequence>MKGIVQAGLAQFGDVDPDQSLLRALESSAVDLGEIYRIFMGRLIKFRGRSAADGLVRDAVLAAWAGNGVPTGDGTAAAENADWSLTDGLIGLGEIIAANPEAFSVIITTNFDPLIEVALARAGVQTRRRVVTGDAPIANDTTASVDGVVEVVYVHGFWHQAPTMHTPEQLMYSRPRLQTAIVRTIGNADALVVGYGGWDDVVTGALEALAVDDGATAEVMWCFYESDEAVIQARHRTLLGRVGRLIIDGLFHRYSGIDCHAFFPPLSPRVGDIFGRGSSCRPRGAEGSSPT</sequence>
<dbReference type="EMBL" id="CP049257">
    <property type="protein sequence ID" value="QIG44628.1"/>
    <property type="molecule type" value="Genomic_DNA"/>
</dbReference>
<evidence type="ECO:0000313" key="2">
    <source>
        <dbReference type="Proteomes" id="UP000502996"/>
    </source>
</evidence>
<organism evidence="1 2">
    <name type="scientific">Nocardioides anomalus</name>
    <dbReference type="NCBI Taxonomy" id="2712223"/>
    <lineage>
        <taxon>Bacteria</taxon>
        <taxon>Bacillati</taxon>
        <taxon>Actinomycetota</taxon>
        <taxon>Actinomycetes</taxon>
        <taxon>Propionibacteriales</taxon>
        <taxon>Nocardioidaceae</taxon>
        <taxon>Nocardioides</taxon>
    </lineage>
</organism>
<accession>A0A6G6WH23</accession>
<dbReference type="Pfam" id="PF13289">
    <property type="entry name" value="SIR2_2"/>
    <property type="match status" value="1"/>
</dbReference>